<evidence type="ECO:0000259" key="5">
    <source>
        <dbReference type="Pfam" id="PF13193"/>
    </source>
</evidence>
<dbReference type="Pfam" id="PF13193">
    <property type="entry name" value="AMP-binding_C"/>
    <property type="match status" value="1"/>
</dbReference>
<protein>
    <submittedName>
        <fullName evidence="6">Fatty-acyl-CoA synthase/long-chain acyl-CoA synthetase</fullName>
    </submittedName>
</protein>
<dbReference type="Pfam" id="PF00501">
    <property type="entry name" value="AMP-binding"/>
    <property type="match status" value="1"/>
</dbReference>
<evidence type="ECO:0000256" key="1">
    <source>
        <dbReference type="ARBA" id="ARBA00006432"/>
    </source>
</evidence>
<dbReference type="InterPro" id="IPR045851">
    <property type="entry name" value="AMP-bd_C_sf"/>
</dbReference>
<proteinExistence type="inferred from homology"/>
<dbReference type="InterPro" id="IPR020845">
    <property type="entry name" value="AMP-binding_CS"/>
</dbReference>
<dbReference type="AlphaFoldDB" id="A0A1M5LNJ3"/>
<name>A0A1M5LNJ3_9ACTN</name>
<sequence>MDTHGPQRPDGLGITLGEMLPLSARRHPDKPAFLFPDGSAQTFAETDARVDRLVSALARQGVGRGDRVALFALDSHRYMEVVLACAKTGAVFVPLNYRLTRPEVDVLLRRSEPVALFSDARYAGLLDGVTAAHPSLRLTITFDGPDGDYEALLATGDDVVLPVVCRDGDPFALAFTSGTTGLPKGVVQSQRMHKNMVTICLNEYRMREDDVRYCAAPTFHVSGVSGLLAGVTRGFTSLLLPQFDAATVHRFMAEDRVNAVFLVPTMISSILQLDGVDAYDYDRLELITYGAAPISPTLLRRAIDTFRCDFLQAFGAGTEAGLQSVLTPEDHRRALAGREELLRSAGRPSLGVAMRIVDEEMRDLPPGAVGEVATRSDMVMDGYLGMPEDTARAFRDGWFRAGDMGYLDEEGYLYLHGRSKDMVIRGGENIYPFEIETVLAEHPAVAQAAVVGVPDEHWGEAVRAFVTLRTGATVTAGELAEHCRGRLARYKVPRDLVLVDAMPTNASGKILKRELRLWDLPAEPVESPAPGPDAAAQPAGAR</sequence>
<gene>
    <name evidence="6" type="ORF">SAMN05444351_2859</name>
</gene>
<comment type="similarity">
    <text evidence="1">Belongs to the ATP-dependent AMP-binding enzyme family.</text>
</comment>
<dbReference type="Proteomes" id="UP000184471">
    <property type="component" value="Unassembled WGS sequence"/>
</dbReference>
<feature type="domain" description="AMP-dependent synthetase/ligase" evidence="4">
    <location>
        <begin position="23"/>
        <end position="384"/>
    </location>
</feature>
<evidence type="ECO:0000256" key="3">
    <source>
        <dbReference type="SAM" id="MobiDB-lite"/>
    </source>
</evidence>
<dbReference type="SUPFAM" id="SSF56801">
    <property type="entry name" value="Acetyl-CoA synthetase-like"/>
    <property type="match status" value="1"/>
</dbReference>
<feature type="domain" description="AMP-binding enzyme C-terminal" evidence="5">
    <location>
        <begin position="434"/>
        <end position="509"/>
    </location>
</feature>
<keyword evidence="7" id="KW-1185">Reference proteome</keyword>
<dbReference type="GO" id="GO:0006631">
    <property type="term" value="P:fatty acid metabolic process"/>
    <property type="evidence" value="ECO:0007669"/>
    <property type="project" value="TreeGrafter"/>
</dbReference>
<accession>A0A1M5LNJ3</accession>
<dbReference type="Gene3D" id="3.40.50.12780">
    <property type="entry name" value="N-terminal domain of ligase-like"/>
    <property type="match status" value="1"/>
</dbReference>
<dbReference type="OrthoDB" id="9803968at2"/>
<dbReference type="PROSITE" id="PS00455">
    <property type="entry name" value="AMP_BINDING"/>
    <property type="match status" value="1"/>
</dbReference>
<reference evidence="6 7" key="1">
    <citation type="submission" date="2016-11" db="EMBL/GenBank/DDBJ databases">
        <authorList>
            <person name="Jaros S."/>
            <person name="Januszkiewicz K."/>
            <person name="Wedrychowicz H."/>
        </authorList>
    </citation>
    <scope>NUCLEOTIDE SEQUENCE [LARGE SCALE GENOMIC DNA]</scope>
    <source>
        <strain evidence="6 7">DSM 45408</strain>
    </source>
</reference>
<feature type="compositionally biased region" description="Low complexity" evidence="3">
    <location>
        <begin position="532"/>
        <end position="542"/>
    </location>
</feature>
<dbReference type="PANTHER" id="PTHR43201:SF5">
    <property type="entry name" value="MEDIUM-CHAIN ACYL-COA LIGASE ACSF2, MITOCHONDRIAL"/>
    <property type="match status" value="1"/>
</dbReference>
<dbReference type="InterPro" id="IPR025110">
    <property type="entry name" value="AMP-bd_C"/>
</dbReference>
<feature type="region of interest" description="Disordered" evidence="3">
    <location>
        <begin position="522"/>
        <end position="542"/>
    </location>
</feature>
<dbReference type="FunFam" id="3.30.300.30:FF:000008">
    <property type="entry name" value="2,3-dihydroxybenzoate-AMP ligase"/>
    <property type="match status" value="1"/>
</dbReference>
<dbReference type="EMBL" id="FQVX01000003">
    <property type="protein sequence ID" value="SHG66229.1"/>
    <property type="molecule type" value="Genomic_DNA"/>
</dbReference>
<evidence type="ECO:0000256" key="2">
    <source>
        <dbReference type="ARBA" id="ARBA00022598"/>
    </source>
</evidence>
<dbReference type="GO" id="GO:0031956">
    <property type="term" value="F:medium-chain fatty acid-CoA ligase activity"/>
    <property type="evidence" value="ECO:0007669"/>
    <property type="project" value="TreeGrafter"/>
</dbReference>
<organism evidence="6 7">
    <name type="scientific">Geodermatophilus nigrescens</name>
    <dbReference type="NCBI Taxonomy" id="1070870"/>
    <lineage>
        <taxon>Bacteria</taxon>
        <taxon>Bacillati</taxon>
        <taxon>Actinomycetota</taxon>
        <taxon>Actinomycetes</taxon>
        <taxon>Geodermatophilales</taxon>
        <taxon>Geodermatophilaceae</taxon>
        <taxon>Geodermatophilus</taxon>
    </lineage>
</organism>
<dbReference type="RefSeq" id="WP_073420911.1">
    <property type="nucleotide sequence ID" value="NZ_FQVX01000003.1"/>
</dbReference>
<evidence type="ECO:0000313" key="6">
    <source>
        <dbReference type="EMBL" id="SHG66229.1"/>
    </source>
</evidence>
<evidence type="ECO:0000259" key="4">
    <source>
        <dbReference type="Pfam" id="PF00501"/>
    </source>
</evidence>
<dbReference type="Gene3D" id="3.30.300.30">
    <property type="match status" value="1"/>
</dbReference>
<dbReference type="PANTHER" id="PTHR43201">
    <property type="entry name" value="ACYL-COA SYNTHETASE"/>
    <property type="match status" value="1"/>
</dbReference>
<dbReference type="InterPro" id="IPR000873">
    <property type="entry name" value="AMP-dep_synth/lig_dom"/>
</dbReference>
<keyword evidence="2" id="KW-0436">Ligase</keyword>
<dbReference type="InterPro" id="IPR042099">
    <property type="entry name" value="ANL_N_sf"/>
</dbReference>
<evidence type="ECO:0000313" key="7">
    <source>
        <dbReference type="Proteomes" id="UP000184471"/>
    </source>
</evidence>
<dbReference type="STRING" id="1070870.SAMN05444351_2859"/>